<dbReference type="Pfam" id="PF13556">
    <property type="entry name" value="HTH_30"/>
    <property type="match status" value="1"/>
</dbReference>
<evidence type="ECO:0000313" key="5">
    <source>
        <dbReference type="Proteomes" id="UP000639396"/>
    </source>
</evidence>
<reference evidence="4" key="1">
    <citation type="submission" date="2020-09" db="EMBL/GenBank/DDBJ databases">
        <title>A novel bacterium of genus Paenibacillus, isolated from South China Sea.</title>
        <authorList>
            <person name="Huang H."/>
            <person name="Mo K."/>
            <person name="Hu Y."/>
        </authorList>
    </citation>
    <scope>NUCLEOTIDE SEQUENCE</scope>
    <source>
        <strain evidence="4">IB182363</strain>
    </source>
</reference>
<dbReference type="AlphaFoldDB" id="A0A927GZF7"/>
<protein>
    <submittedName>
        <fullName evidence="4">PucR family transcriptional regulator</fullName>
    </submittedName>
</protein>
<comment type="caution">
    <text evidence="4">The sequence shown here is derived from an EMBL/GenBank/DDBJ whole genome shotgun (WGS) entry which is preliminary data.</text>
</comment>
<evidence type="ECO:0000259" key="2">
    <source>
        <dbReference type="Pfam" id="PF13556"/>
    </source>
</evidence>
<dbReference type="PANTHER" id="PTHR33744:SF1">
    <property type="entry name" value="DNA-BINDING TRANSCRIPTIONAL ACTIVATOR ADER"/>
    <property type="match status" value="1"/>
</dbReference>
<name>A0A927GZF7_9BACL</name>
<evidence type="ECO:0000313" key="4">
    <source>
        <dbReference type="EMBL" id="MBD2862595.1"/>
    </source>
</evidence>
<evidence type="ECO:0000256" key="1">
    <source>
        <dbReference type="ARBA" id="ARBA00006754"/>
    </source>
</evidence>
<accession>A0A927GZF7</accession>
<dbReference type="InterPro" id="IPR025736">
    <property type="entry name" value="PucR_C-HTH_dom"/>
</dbReference>
<dbReference type="InterPro" id="IPR041522">
    <property type="entry name" value="CdaR_GGDEF"/>
</dbReference>
<dbReference type="InterPro" id="IPR042070">
    <property type="entry name" value="PucR_C-HTH_sf"/>
</dbReference>
<dbReference type="Pfam" id="PF17853">
    <property type="entry name" value="GGDEF_2"/>
    <property type="match status" value="1"/>
</dbReference>
<gene>
    <name evidence="4" type="ORF">IDH45_11425</name>
</gene>
<evidence type="ECO:0000259" key="3">
    <source>
        <dbReference type="Pfam" id="PF17853"/>
    </source>
</evidence>
<dbReference type="Gene3D" id="1.10.10.2840">
    <property type="entry name" value="PucR C-terminal helix-turn-helix domain"/>
    <property type="match status" value="1"/>
</dbReference>
<organism evidence="4 5">
    <name type="scientific">Paenibacillus oceani</name>
    <dbReference type="NCBI Taxonomy" id="2772510"/>
    <lineage>
        <taxon>Bacteria</taxon>
        <taxon>Bacillati</taxon>
        <taxon>Bacillota</taxon>
        <taxon>Bacilli</taxon>
        <taxon>Bacillales</taxon>
        <taxon>Paenibacillaceae</taxon>
        <taxon>Paenibacillus</taxon>
    </lineage>
</organism>
<dbReference type="PANTHER" id="PTHR33744">
    <property type="entry name" value="CARBOHYDRATE DIACID REGULATOR"/>
    <property type="match status" value="1"/>
</dbReference>
<keyword evidence="5" id="KW-1185">Reference proteome</keyword>
<dbReference type="EMBL" id="JACXJA010000014">
    <property type="protein sequence ID" value="MBD2862595.1"/>
    <property type="molecule type" value="Genomic_DNA"/>
</dbReference>
<dbReference type="Proteomes" id="UP000639396">
    <property type="component" value="Unassembled WGS sequence"/>
</dbReference>
<dbReference type="RefSeq" id="WP_190927650.1">
    <property type="nucleotide sequence ID" value="NZ_JACXJA010000014.1"/>
</dbReference>
<comment type="similarity">
    <text evidence="1">Belongs to the CdaR family.</text>
</comment>
<feature type="domain" description="CdaR GGDEF-like" evidence="3">
    <location>
        <begin position="173"/>
        <end position="293"/>
    </location>
</feature>
<feature type="domain" description="PucR C-terminal helix-turn-helix" evidence="2">
    <location>
        <begin position="347"/>
        <end position="404"/>
    </location>
</feature>
<proteinExistence type="inferred from homology"/>
<dbReference type="InterPro" id="IPR051448">
    <property type="entry name" value="CdaR-like_regulators"/>
</dbReference>
<sequence length="415" mass="47064">MNAELNPFNRSFDHLEALADKIGEVLHAPVTVEDANHRLLAYSKHDPGTDAARIATIIGRRVPDNVIASLWKDGVIPRLMQSDEPVRIRSIRDVGLGDRVAISIRKDNQVLGYIWALEVERPLDEACLLHLKLAAQAAKIKLLRLQTQRRKEDEERCDFFWELLTGHHRTALQAKLKADSLGVTLPGLFGVIVFQFGHDVSEQLNQQIQYIVTAIQKTRPLLHVLSDKQLIALVPGTNASRFAAEAGEFALSFYHQMKERFGSEPLNWGIGSSCEEVTAVEQSYREALTVLQIKAQFPAETGSVTHYHELGFYRYLPYFLEQKRLHRYENASLKQLRTYDREHHANLIETLETFLACDSNVKVAADALHVHTNTLAYRLKRIAEIGGINFANVDQKTTLFLDLKTDKWSGNPDRL</sequence>